<name>A0A0A9CGQ2_ARUDO</name>
<reference evidence="1" key="2">
    <citation type="journal article" date="2015" name="Data Brief">
        <title>Shoot transcriptome of the giant reed, Arundo donax.</title>
        <authorList>
            <person name="Barrero R.A."/>
            <person name="Guerrero F.D."/>
            <person name="Moolhuijzen P."/>
            <person name="Goolsby J.A."/>
            <person name="Tidwell J."/>
            <person name="Bellgard S.E."/>
            <person name="Bellgard M.I."/>
        </authorList>
    </citation>
    <scope>NUCLEOTIDE SEQUENCE</scope>
    <source>
        <tissue evidence="1">Shoot tissue taken approximately 20 cm above the soil surface</tissue>
    </source>
</reference>
<evidence type="ECO:0000313" key="1">
    <source>
        <dbReference type="EMBL" id="JAD72565.1"/>
    </source>
</evidence>
<reference evidence="1" key="1">
    <citation type="submission" date="2014-09" db="EMBL/GenBank/DDBJ databases">
        <authorList>
            <person name="Magalhaes I.L.F."/>
            <person name="Oliveira U."/>
            <person name="Santos F.R."/>
            <person name="Vidigal T.H.D.A."/>
            <person name="Brescovit A.D."/>
            <person name="Santos A.J."/>
        </authorList>
    </citation>
    <scope>NUCLEOTIDE SEQUENCE</scope>
    <source>
        <tissue evidence="1">Shoot tissue taken approximately 20 cm above the soil surface</tissue>
    </source>
</reference>
<organism evidence="1">
    <name type="scientific">Arundo donax</name>
    <name type="common">Giant reed</name>
    <name type="synonym">Donax arundinaceus</name>
    <dbReference type="NCBI Taxonomy" id="35708"/>
    <lineage>
        <taxon>Eukaryota</taxon>
        <taxon>Viridiplantae</taxon>
        <taxon>Streptophyta</taxon>
        <taxon>Embryophyta</taxon>
        <taxon>Tracheophyta</taxon>
        <taxon>Spermatophyta</taxon>
        <taxon>Magnoliopsida</taxon>
        <taxon>Liliopsida</taxon>
        <taxon>Poales</taxon>
        <taxon>Poaceae</taxon>
        <taxon>PACMAD clade</taxon>
        <taxon>Arundinoideae</taxon>
        <taxon>Arundineae</taxon>
        <taxon>Arundo</taxon>
    </lineage>
</organism>
<dbReference type="EMBL" id="GBRH01225330">
    <property type="protein sequence ID" value="JAD72565.1"/>
    <property type="molecule type" value="Transcribed_RNA"/>
</dbReference>
<dbReference type="AlphaFoldDB" id="A0A0A9CGQ2"/>
<proteinExistence type="predicted"/>
<accession>A0A0A9CGQ2</accession>
<sequence length="64" mass="7117">MDLIENLRRMYICCSKSALEHELLDTNTCSITGSVSRADCPKSELSVGTRRHPRTTCPSNFAIS</sequence>
<protein>
    <submittedName>
        <fullName evidence="1">Uncharacterized protein</fullName>
    </submittedName>
</protein>